<organism evidence="2 3">
    <name type="scientific">Penicillium salamii</name>
    <dbReference type="NCBI Taxonomy" id="1612424"/>
    <lineage>
        <taxon>Eukaryota</taxon>
        <taxon>Fungi</taxon>
        <taxon>Dikarya</taxon>
        <taxon>Ascomycota</taxon>
        <taxon>Pezizomycotina</taxon>
        <taxon>Eurotiomycetes</taxon>
        <taxon>Eurotiomycetidae</taxon>
        <taxon>Eurotiales</taxon>
        <taxon>Aspergillaceae</taxon>
        <taxon>Penicillium</taxon>
    </lineage>
</organism>
<dbReference type="SUPFAM" id="SSF53335">
    <property type="entry name" value="S-adenosyl-L-methionine-dependent methyltransferases"/>
    <property type="match status" value="1"/>
</dbReference>
<name>A0A9W4J5S2_9EURO</name>
<gene>
    <name evidence="2" type="ORF">PSALAMII_LOCUS5224</name>
</gene>
<reference evidence="2" key="1">
    <citation type="submission" date="2021-07" db="EMBL/GenBank/DDBJ databases">
        <authorList>
            <person name="Branca A.L. A."/>
        </authorList>
    </citation>
    <scope>NUCLEOTIDE SEQUENCE</scope>
</reference>
<dbReference type="Gene3D" id="3.40.50.150">
    <property type="entry name" value="Vaccinia Virus protein VP39"/>
    <property type="match status" value="1"/>
</dbReference>
<sequence length="315" mass="36006">MQFISTPLHTFSFLSYLRSSFLHTMASKSSFQAFFKSEAYASSFKRGEMVTSTFARMLVEQSNMITSSKSNPKQSLVILDNACGTGVVSSILNEQLDSNSKAHWRLTCGDISSEILKYTQHRMEDENWQNAETQLVDAQSPELPSSFYDYIFTAFAYMALPKSIKALDVRMLKPDGVIAFSTWIEPGWITVARRAIQQMPGHLPFPETTDLLKKLTDGEWHSVDWIKSQLQERGFEDIDIRVETAKITLESSVFVDMSMLMLPIMMRSFWTEEQREMYEPKVHAALVEYVEDVFGYGKDVETEWVAIISTARKAN</sequence>
<dbReference type="Proteomes" id="UP001152646">
    <property type="component" value="Unassembled WGS sequence"/>
</dbReference>
<dbReference type="InterPro" id="IPR029063">
    <property type="entry name" value="SAM-dependent_MTases_sf"/>
</dbReference>
<dbReference type="EMBL" id="CAJVPA010000183">
    <property type="protein sequence ID" value="CAG8373753.1"/>
    <property type="molecule type" value="Genomic_DNA"/>
</dbReference>
<comment type="caution">
    <text evidence="2">The sequence shown here is derived from an EMBL/GenBank/DDBJ whole genome shotgun (WGS) entry which is preliminary data.</text>
</comment>
<evidence type="ECO:0000313" key="3">
    <source>
        <dbReference type="Proteomes" id="UP001152646"/>
    </source>
</evidence>
<dbReference type="CDD" id="cd02440">
    <property type="entry name" value="AdoMet_MTases"/>
    <property type="match status" value="1"/>
</dbReference>
<evidence type="ECO:0000313" key="2">
    <source>
        <dbReference type="EMBL" id="CAG8373753.1"/>
    </source>
</evidence>
<accession>A0A9W4J5S2</accession>
<proteinExistence type="predicted"/>
<protein>
    <recommendedName>
        <fullName evidence="1">Methyltransferase domain-containing protein</fullName>
    </recommendedName>
</protein>
<dbReference type="PANTHER" id="PTHR43591">
    <property type="entry name" value="METHYLTRANSFERASE"/>
    <property type="match status" value="1"/>
</dbReference>
<dbReference type="OrthoDB" id="2013972at2759"/>
<evidence type="ECO:0000259" key="1">
    <source>
        <dbReference type="Pfam" id="PF13649"/>
    </source>
</evidence>
<dbReference type="AlphaFoldDB" id="A0A9W4J5S2"/>
<dbReference type="InterPro" id="IPR041698">
    <property type="entry name" value="Methyltransf_25"/>
</dbReference>
<dbReference type="Pfam" id="PF13649">
    <property type="entry name" value="Methyltransf_25"/>
    <property type="match status" value="1"/>
</dbReference>
<feature type="domain" description="Methyltransferase" evidence="1">
    <location>
        <begin position="78"/>
        <end position="176"/>
    </location>
</feature>